<feature type="region of interest" description="Disordered" evidence="7">
    <location>
        <begin position="251"/>
        <end position="270"/>
    </location>
</feature>
<dbReference type="InterPro" id="IPR003661">
    <property type="entry name" value="HisK_dim/P_dom"/>
</dbReference>
<evidence type="ECO:0000256" key="3">
    <source>
        <dbReference type="ARBA" id="ARBA00022553"/>
    </source>
</evidence>
<dbReference type="OrthoDB" id="303614at2759"/>
<feature type="compositionally biased region" description="Polar residues" evidence="7">
    <location>
        <begin position="127"/>
        <end position="148"/>
    </location>
</feature>
<dbReference type="Gene3D" id="3.30.450.20">
    <property type="entry name" value="PAS domain"/>
    <property type="match status" value="3"/>
</dbReference>
<feature type="compositionally biased region" description="Polar residues" evidence="7">
    <location>
        <begin position="1204"/>
        <end position="1228"/>
    </location>
</feature>
<gene>
    <name evidence="12" type="ORF">CC78DRAFT_354688</name>
</gene>
<keyword evidence="3 6" id="KW-0597">Phosphoprotein</keyword>
<dbReference type="PRINTS" id="PR00344">
    <property type="entry name" value="BCTRLSENSOR"/>
</dbReference>
<evidence type="ECO:0000256" key="7">
    <source>
        <dbReference type="SAM" id="MobiDB-lite"/>
    </source>
</evidence>
<comment type="caution">
    <text evidence="12">The sequence shown here is derived from an EMBL/GenBank/DDBJ whole genome shotgun (WGS) entry which is preliminary data.</text>
</comment>
<feature type="region of interest" description="Disordered" evidence="7">
    <location>
        <begin position="1181"/>
        <end position="1232"/>
    </location>
</feature>
<dbReference type="InterPro" id="IPR001610">
    <property type="entry name" value="PAC"/>
</dbReference>
<feature type="region of interest" description="Disordered" evidence="7">
    <location>
        <begin position="1550"/>
        <end position="1656"/>
    </location>
</feature>
<feature type="domain" description="PAC" evidence="11">
    <location>
        <begin position="1258"/>
        <end position="1312"/>
    </location>
</feature>
<dbReference type="InterPro" id="IPR001789">
    <property type="entry name" value="Sig_transdc_resp-reg_receiver"/>
</dbReference>
<dbReference type="InterPro" id="IPR036097">
    <property type="entry name" value="HisK_dim/P_sf"/>
</dbReference>
<dbReference type="GO" id="GO:0009927">
    <property type="term" value="F:histidine phosphotransfer kinase activity"/>
    <property type="evidence" value="ECO:0007669"/>
    <property type="project" value="TreeGrafter"/>
</dbReference>
<sequence>MNKAPLPSSKSSTPARDLNVTTQVTASPQPVSAAQISPRSRPSSQPPARCHPSQGHETSEDESMESAPPPGQDNDETTDSDMGDTSKEDQRKSGGQDGEGGDADNPPQGKASPDEIEIERLRKLQSKILQKQYRATQKTSPSANSPSSLGARRISPIKEEPTTTMSPTLEGAFNSPLPTGQTTSTESTESARTIRGSVPPTPATYAMRTPSYPFPTVPNTPRTWSSPFHQPFTKLSPTVSAMYAKDVSTPKERVASESSTPAASTTPFAPIGFMHQSPPAEDPRYPSPNLYDLVLLLGAEPGLTAWWSCVTSIMRDWYGAERATLAVPADASDIENVPWGQKTTYNVLREENIALVAGTQVTGQDVSKTDPPENEPRPRELDHIETPTPTATPERRPKLPLRHSFAGHEKQKKETLESAAPASPLRPRGPLRTVSHAPQVPRPEHPLRQVSPVSFDGSSLPATTTSSIEPTFSDPDFSSVGGDNAPTPPFAVFPVLRALDHEPDALIDNTGINRVLERGRLVTLTRDYSPLLSSRKSSVESEKGEHPTRTSVKYTAPTAQEPPKPMNIRGRVGLVTRPGNVEQSDLRLQPRYEEYEQFPTSPWAQSPAPSPAIQNDADENPFFAANNVDEETFNPEDSSQDYSKSGLVEAIGVDRASTVTHIPLVHPTLSQIMHPLDSNTPSRTPSLSRRTSEQSIDTTGPNASQQRKAPIAILSILSPIVPYPRNFTNSLKILGPHLATSFSNAWQYSNAQAQAAGIRKHRMILGPQGGLGSMFDQDRLDDLLHLDLENISTSTAGSVTSPSDYSGRSKHSPGGSIGGTPGWDPSSMGFSSKHSVSSTPSHLTGAEAVESYFDAKKRQTRAASSAQSTTSSQDQGPRRHDKRASKRASVGTEEDLATPRNEKVASQSPVVDDPSGHASSPRRPRMPTTQGSHYRPHSLLHSYGADFSSSFQSLPAATTPGAKTPALTPGRGRSGSVNEGLDMPPPSESLLRTIIDSLPVQIFTALPTTGALTWVNSKFLVYRGQDSSKVLQEPWDAIHPEDREAYLEQWNKSLRTGQQLQKKVRLQRFDGHYRWFYVRVAPLKNKRQQIVHWIGTNMDFHEQHLAELNAARQLETAASEAKYRALANSSPQIVFVVSNRRGLTFCNSQWITYSGQTEAQAHLNGFLEYVHPDDVIKCKLPEMSDDGSTPLNVPTSLPGDHGRQGSSSSNESFETDKTVTSPGSSSPETMEMPQAKLSKLADTGILKVTKDADGRASYTTEVRLRNKDGEYRWHLVRILLEKSFAEDTNEETWYGTATDINDHKLLEQTLKETMDAKTRFLSNMSHEIRTPLNGISGMVNFLLDSPLNVEQLEHVNIIKASTDSLLNLINDILDLSKVEAGMIKLTMEWLHLPSLLEEVNDLNMGLAIQKGLELNYLMEEGVPSEVKGDKFRIRQVLLNVVGNAIKFTQKGEVFVRCRLCPSDRPKDGEVIVQFEVIDTGRGFNEQEAKYLFKRFSQIDGSSTRQHGGTGLGLAISMQFVELHGGKMDARSKPGKGSTFFFTINFGIPTENDYPKPPSPSPGTPALDFVAPAPSPHIPPLAAQRAVHPQAPPIKPRRMESGGSEKSDSIKSPVPSLTASERSRESPSLSSGSSDPSITGRSSLPSERSSASSFLPDSTLAKNAQMNLALPFKRIGSDDIDHSDNSTPSLGSDETAHPPEEPRSLSPPSSTLQPPMYSILVVCPLVHSREATIRHIRNTLPQAIPSQITGQPSLIEAQRMIGGDDPVLFTHIVLVLHETVEVIAIIDQILSALVHSNTSIVVVSDPAQKKELMKAAPAYDYDQLCKDRRLQFIYRPLKPSKFAIIFDPQKERELSTDRNSDSAQQVVVSQKLVFEELKRRLGGKGHKVLLVEDNAINQTVILKFLAKIAVETDTVLDGVQCTETLFSKPPGYYSIILCDLHMPNKDGYQACKEIRRWEKQHGYRRHPIIALSANVLGDVYAKCVEAGFNSYVTKPVEFKELSLVMTKFLDPQDPSKPPDFMRPRKT</sequence>
<dbReference type="FunFam" id="3.30.450.20:FF:000149">
    <property type="entry name" value="Peroxide stress-activated histidine kinase mak1"/>
    <property type="match status" value="1"/>
</dbReference>
<dbReference type="CDD" id="cd17546">
    <property type="entry name" value="REC_hyHK_CKI1_RcsC-like"/>
    <property type="match status" value="1"/>
</dbReference>
<evidence type="ECO:0000256" key="5">
    <source>
        <dbReference type="ARBA" id="ARBA00022777"/>
    </source>
</evidence>
<feature type="compositionally biased region" description="Polar residues" evidence="7">
    <location>
        <begin position="794"/>
        <end position="806"/>
    </location>
</feature>
<feature type="region of interest" description="Disordered" evidence="7">
    <location>
        <begin position="359"/>
        <end position="485"/>
    </location>
</feature>
<feature type="region of interest" description="Disordered" evidence="7">
    <location>
        <begin position="1674"/>
        <end position="1711"/>
    </location>
</feature>
<dbReference type="SUPFAM" id="SSF52172">
    <property type="entry name" value="CheY-like"/>
    <property type="match status" value="1"/>
</dbReference>
<dbReference type="PROSITE" id="PS50113">
    <property type="entry name" value="PAC"/>
    <property type="match status" value="2"/>
</dbReference>
<dbReference type="CDD" id="cd00130">
    <property type="entry name" value="PAS"/>
    <property type="match status" value="1"/>
</dbReference>
<dbReference type="PROSITE" id="PS50110">
    <property type="entry name" value="RESPONSE_REGULATORY"/>
    <property type="match status" value="1"/>
</dbReference>
<evidence type="ECO:0000256" key="4">
    <source>
        <dbReference type="ARBA" id="ARBA00022679"/>
    </source>
</evidence>
<feature type="domain" description="Response regulatory" evidence="9">
    <location>
        <begin position="1886"/>
        <end position="2008"/>
    </location>
</feature>
<feature type="compositionally biased region" description="Basic and acidic residues" evidence="7">
    <location>
        <begin position="84"/>
        <end position="94"/>
    </location>
</feature>
<comment type="catalytic activity">
    <reaction evidence="1">
        <text>ATP + protein L-histidine = ADP + protein N-phospho-L-histidine.</text>
        <dbReference type="EC" id="2.7.13.3"/>
    </reaction>
</comment>
<dbReference type="Pfam" id="PF08447">
    <property type="entry name" value="PAS_3"/>
    <property type="match status" value="1"/>
</dbReference>
<dbReference type="Pfam" id="PF13188">
    <property type="entry name" value="PAS_8"/>
    <property type="match status" value="1"/>
</dbReference>
<dbReference type="PROSITE" id="PS50109">
    <property type="entry name" value="HIS_KIN"/>
    <property type="match status" value="1"/>
</dbReference>
<keyword evidence="4" id="KW-0808">Transferase</keyword>
<feature type="region of interest" description="Disordered" evidence="7">
    <location>
        <begin position="794"/>
        <end position="842"/>
    </location>
</feature>
<dbReference type="InterPro" id="IPR005467">
    <property type="entry name" value="His_kinase_dom"/>
</dbReference>
<proteinExistence type="predicted"/>
<feature type="compositionally biased region" description="Basic and acidic residues" evidence="7">
    <location>
        <begin position="1596"/>
        <end position="1608"/>
    </location>
</feature>
<dbReference type="FunFam" id="3.30.565.10:FF:000010">
    <property type="entry name" value="Sensor histidine kinase RcsC"/>
    <property type="match status" value="1"/>
</dbReference>
<feature type="compositionally biased region" description="Polar residues" evidence="7">
    <location>
        <begin position="8"/>
        <end position="30"/>
    </location>
</feature>
<feature type="domain" description="Histidine kinase" evidence="8">
    <location>
        <begin position="1323"/>
        <end position="1547"/>
    </location>
</feature>
<evidence type="ECO:0000256" key="6">
    <source>
        <dbReference type="PROSITE-ProRule" id="PRU00169"/>
    </source>
</evidence>
<dbReference type="SMART" id="SM00388">
    <property type="entry name" value="HisKA"/>
    <property type="match status" value="1"/>
</dbReference>
<feature type="domain" description="PAC" evidence="11">
    <location>
        <begin position="1060"/>
        <end position="1112"/>
    </location>
</feature>
<evidence type="ECO:0000259" key="8">
    <source>
        <dbReference type="PROSITE" id="PS50109"/>
    </source>
</evidence>
<dbReference type="Pfam" id="PF02518">
    <property type="entry name" value="HATPase_c"/>
    <property type="match status" value="1"/>
</dbReference>
<dbReference type="InterPro" id="IPR036890">
    <property type="entry name" value="HATPase_C_sf"/>
</dbReference>
<feature type="compositionally biased region" description="Low complexity" evidence="7">
    <location>
        <begin position="678"/>
        <end position="689"/>
    </location>
</feature>
<feature type="compositionally biased region" description="Basic and acidic residues" evidence="7">
    <location>
        <begin position="1674"/>
        <end position="1683"/>
    </location>
</feature>
<evidence type="ECO:0000259" key="9">
    <source>
        <dbReference type="PROSITE" id="PS50110"/>
    </source>
</evidence>
<evidence type="ECO:0000313" key="12">
    <source>
        <dbReference type="EMBL" id="KAF2268851.1"/>
    </source>
</evidence>
<feature type="compositionally biased region" description="Basic and acidic residues" evidence="7">
    <location>
        <begin position="367"/>
        <end position="385"/>
    </location>
</feature>
<dbReference type="InterPro" id="IPR000700">
    <property type="entry name" value="PAS-assoc_C"/>
</dbReference>
<feature type="compositionally biased region" description="Basic and acidic residues" evidence="7">
    <location>
        <begin position="1693"/>
        <end position="1702"/>
    </location>
</feature>
<feature type="compositionally biased region" description="Low complexity" evidence="7">
    <location>
        <begin position="831"/>
        <end position="841"/>
    </location>
</feature>
<dbReference type="InterPro" id="IPR035965">
    <property type="entry name" value="PAS-like_dom_sf"/>
</dbReference>
<dbReference type="Gene3D" id="1.10.287.130">
    <property type="match status" value="1"/>
</dbReference>
<reference evidence="13" key="1">
    <citation type="journal article" date="2020" name="Stud. Mycol.">
        <title>101 Dothideomycetes genomes: A test case for predicting lifestyles and emergence of pathogens.</title>
        <authorList>
            <person name="Haridas S."/>
            <person name="Albert R."/>
            <person name="Binder M."/>
            <person name="Bloem J."/>
            <person name="LaButti K."/>
            <person name="Salamov A."/>
            <person name="Andreopoulos B."/>
            <person name="Baker S."/>
            <person name="Barry K."/>
            <person name="Bills G."/>
            <person name="Bluhm B."/>
            <person name="Cannon C."/>
            <person name="Castanera R."/>
            <person name="Culley D."/>
            <person name="Daum C."/>
            <person name="Ezra D."/>
            <person name="Gonzalez J."/>
            <person name="Henrissat B."/>
            <person name="Kuo A."/>
            <person name="Liang C."/>
            <person name="Lipzen A."/>
            <person name="Lutzoni F."/>
            <person name="Magnuson J."/>
            <person name="Mondo S."/>
            <person name="Nolan M."/>
            <person name="Ohm R."/>
            <person name="Pangilinan J."/>
            <person name="Park H.-J."/>
            <person name="Ramirez L."/>
            <person name="Alfaro M."/>
            <person name="Sun H."/>
            <person name="Tritt A."/>
            <person name="Yoshinaga Y."/>
            <person name="Zwiers L.-H."/>
            <person name="Turgeon B."/>
            <person name="Goodwin S."/>
            <person name="Spatafora J."/>
            <person name="Crous P."/>
            <person name="Grigoriev I."/>
        </authorList>
    </citation>
    <scope>NUCLEOTIDE SEQUENCE [LARGE SCALE GENOMIC DNA]</scope>
    <source>
        <strain evidence="13">CBS 304.66</strain>
    </source>
</reference>
<feature type="region of interest" description="Disordered" evidence="7">
    <location>
        <begin position="855"/>
        <end position="939"/>
    </location>
</feature>
<dbReference type="SMART" id="SM00387">
    <property type="entry name" value="HATPase_c"/>
    <property type="match status" value="1"/>
</dbReference>
<evidence type="ECO:0000259" key="11">
    <source>
        <dbReference type="PROSITE" id="PS50113"/>
    </source>
</evidence>
<dbReference type="CDD" id="cd00082">
    <property type="entry name" value="HisKA"/>
    <property type="match status" value="1"/>
</dbReference>
<dbReference type="Gene3D" id="3.30.565.10">
    <property type="entry name" value="Histidine kinase-like ATPase, C-terminal domain"/>
    <property type="match status" value="1"/>
</dbReference>
<dbReference type="InterPro" id="IPR011006">
    <property type="entry name" value="CheY-like_superfamily"/>
</dbReference>
<dbReference type="SMART" id="SM00086">
    <property type="entry name" value="PAC"/>
    <property type="match status" value="2"/>
</dbReference>
<accession>A0A9P4KIC1</accession>
<feature type="compositionally biased region" description="Polar residues" evidence="7">
    <location>
        <begin position="693"/>
        <end position="706"/>
    </location>
</feature>
<feature type="region of interest" description="Disordered" evidence="7">
    <location>
        <begin position="672"/>
        <end position="706"/>
    </location>
</feature>
<evidence type="ECO:0000256" key="2">
    <source>
        <dbReference type="ARBA" id="ARBA00012438"/>
    </source>
</evidence>
<evidence type="ECO:0000256" key="1">
    <source>
        <dbReference type="ARBA" id="ARBA00000085"/>
    </source>
</evidence>
<feature type="compositionally biased region" description="Low complexity" evidence="7">
    <location>
        <begin position="1625"/>
        <end position="1652"/>
    </location>
</feature>
<dbReference type="Pfam" id="PF00072">
    <property type="entry name" value="Response_reg"/>
    <property type="match status" value="1"/>
</dbReference>
<feature type="modified residue" description="4-aspartylphosphate" evidence="6">
    <location>
        <position position="1938"/>
    </location>
</feature>
<feature type="domain" description="PAS" evidence="10">
    <location>
        <begin position="987"/>
        <end position="1057"/>
    </location>
</feature>
<dbReference type="InterPro" id="IPR000014">
    <property type="entry name" value="PAS"/>
</dbReference>
<dbReference type="InterPro" id="IPR004358">
    <property type="entry name" value="Sig_transdc_His_kin-like_C"/>
</dbReference>
<protein>
    <recommendedName>
        <fullName evidence="2">histidine kinase</fullName>
        <ecNumber evidence="2">2.7.13.3</ecNumber>
    </recommendedName>
</protein>
<dbReference type="SUPFAM" id="SSF55874">
    <property type="entry name" value="ATPase domain of HSP90 chaperone/DNA topoisomerase II/histidine kinase"/>
    <property type="match status" value="1"/>
</dbReference>
<dbReference type="FunFam" id="3.40.50.2300:FF:000158">
    <property type="entry name" value="Sensor histidine kinase/response regulator"/>
    <property type="match status" value="1"/>
</dbReference>
<keyword evidence="5 12" id="KW-0418">Kinase</keyword>
<dbReference type="InterPro" id="IPR013655">
    <property type="entry name" value="PAS_fold_3"/>
</dbReference>
<dbReference type="PROSITE" id="PS50112">
    <property type="entry name" value="PAS"/>
    <property type="match status" value="1"/>
</dbReference>
<feature type="compositionally biased region" description="Polar residues" evidence="7">
    <location>
        <begin position="1186"/>
        <end position="1195"/>
    </location>
</feature>
<organism evidence="12 13">
    <name type="scientific">Lojkania enalia</name>
    <dbReference type="NCBI Taxonomy" id="147567"/>
    <lineage>
        <taxon>Eukaryota</taxon>
        <taxon>Fungi</taxon>
        <taxon>Dikarya</taxon>
        <taxon>Ascomycota</taxon>
        <taxon>Pezizomycotina</taxon>
        <taxon>Dothideomycetes</taxon>
        <taxon>Pleosporomycetidae</taxon>
        <taxon>Pleosporales</taxon>
        <taxon>Pleosporales incertae sedis</taxon>
        <taxon>Lojkania</taxon>
    </lineage>
</organism>
<dbReference type="InterPro" id="IPR003594">
    <property type="entry name" value="HATPase_dom"/>
</dbReference>
<dbReference type="SMART" id="SM00091">
    <property type="entry name" value="PAS"/>
    <property type="match status" value="2"/>
</dbReference>
<dbReference type="CDD" id="cd16922">
    <property type="entry name" value="HATPase_EvgS-ArcB-TorS-like"/>
    <property type="match status" value="1"/>
</dbReference>
<dbReference type="SUPFAM" id="SSF55785">
    <property type="entry name" value="PYP-like sensor domain (PAS domain)"/>
    <property type="match status" value="2"/>
</dbReference>
<name>A0A9P4KIC1_9PLEO</name>
<dbReference type="EMBL" id="ML986585">
    <property type="protein sequence ID" value="KAF2268851.1"/>
    <property type="molecule type" value="Genomic_DNA"/>
</dbReference>
<feature type="compositionally biased region" description="Low complexity" evidence="7">
    <location>
        <begin position="258"/>
        <end position="270"/>
    </location>
</feature>
<dbReference type="EC" id="2.7.13.3" evidence="2"/>
<dbReference type="Pfam" id="PF00512">
    <property type="entry name" value="HisKA"/>
    <property type="match status" value="1"/>
</dbReference>
<feature type="compositionally biased region" description="Low complexity" evidence="7">
    <location>
        <begin position="954"/>
        <end position="970"/>
    </location>
</feature>
<dbReference type="GO" id="GO:0005886">
    <property type="term" value="C:plasma membrane"/>
    <property type="evidence" value="ECO:0007669"/>
    <property type="project" value="TreeGrafter"/>
</dbReference>
<dbReference type="Proteomes" id="UP000800093">
    <property type="component" value="Unassembled WGS sequence"/>
</dbReference>
<evidence type="ECO:0000313" key="13">
    <source>
        <dbReference type="Proteomes" id="UP000800093"/>
    </source>
</evidence>
<dbReference type="NCBIfam" id="TIGR00229">
    <property type="entry name" value="sensory_box"/>
    <property type="match status" value="1"/>
</dbReference>
<dbReference type="FunFam" id="1.10.287.130:FF:000050">
    <property type="entry name" value="Related to histidine kinase"/>
    <property type="match status" value="1"/>
</dbReference>
<feature type="compositionally biased region" description="Polar residues" evidence="7">
    <location>
        <begin position="456"/>
        <end position="470"/>
    </location>
</feature>
<feature type="region of interest" description="Disordered" evidence="7">
    <location>
        <begin position="954"/>
        <end position="982"/>
    </location>
</feature>
<dbReference type="SUPFAM" id="SSF47384">
    <property type="entry name" value="Homodimeric domain of signal transducing histidine kinase"/>
    <property type="match status" value="1"/>
</dbReference>
<feature type="compositionally biased region" description="Acidic residues" evidence="7">
    <location>
        <begin position="73"/>
        <end position="82"/>
    </location>
</feature>
<dbReference type="Gene3D" id="3.40.50.2300">
    <property type="match status" value="1"/>
</dbReference>
<feature type="compositionally biased region" description="Basic and acidic residues" evidence="7">
    <location>
        <begin position="406"/>
        <end position="416"/>
    </location>
</feature>
<feature type="region of interest" description="Disordered" evidence="7">
    <location>
        <begin position="1"/>
        <end position="209"/>
    </location>
</feature>
<feature type="compositionally biased region" description="Low complexity" evidence="7">
    <location>
        <begin position="32"/>
        <end position="48"/>
    </location>
</feature>
<dbReference type="SMART" id="SM00448">
    <property type="entry name" value="REC"/>
    <property type="match status" value="1"/>
</dbReference>
<dbReference type="PANTHER" id="PTHR43047:SF74">
    <property type="entry name" value="HISTIDINE KINASE-RELATED"/>
    <property type="match status" value="1"/>
</dbReference>
<dbReference type="GO" id="GO:0000155">
    <property type="term" value="F:phosphorelay sensor kinase activity"/>
    <property type="evidence" value="ECO:0007669"/>
    <property type="project" value="InterPro"/>
</dbReference>
<evidence type="ECO:0000259" key="10">
    <source>
        <dbReference type="PROSITE" id="PS50112"/>
    </source>
</evidence>
<keyword evidence="13" id="KW-1185">Reference proteome</keyword>
<dbReference type="PANTHER" id="PTHR43047">
    <property type="entry name" value="TWO-COMPONENT HISTIDINE PROTEIN KINASE"/>
    <property type="match status" value="1"/>
</dbReference>
<feature type="compositionally biased region" description="Low complexity" evidence="7">
    <location>
        <begin position="861"/>
        <end position="873"/>
    </location>
</feature>